<dbReference type="GO" id="GO:0005133">
    <property type="term" value="F:type II interferon receptor binding"/>
    <property type="evidence" value="ECO:0007669"/>
    <property type="project" value="InterPro"/>
</dbReference>
<dbReference type="InterPro" id="IPR002069">
    <property type="entry name" value="Interferon_gamma"/>
</dbReference>
<evidence type="ECO:0000256" key="1">
    <source>
        <dbReference type="ARBA" id="ARBA00004613"/>
    </source>
</evidence>
<reference evidence="8" key="2">
    <citation type="submission" date="2025-08" db="UniProtKB">
        <authorList>
            <consortium name="Ensembl"/>
        </authorList>
    </citation>
    <scope>IDENTIFICATION</scope>
</reference>
<dbReference type="Ensembl" id="ENSLOCT00000019966.1">
    <property type="protein sequence ID" value="ENSLOCP00000019933.1"/>
    <property type="gene ID" value="ENSLOCG00000016176.1"/>
</dbReference>
<feature type="signal peptide" evidence="7">
    <location>
        <begin position="1"/>
        <end position="19"/>
    </location>
</feature>
<evidence type="ECO:0000313" key="9">
    <source>
        <dbReference type="Proteomes" id="UP000018468"/>
    </source>
</evidence>
<dbReference type="Proteomes" id="UP000018468">
    <property type="component" value="Linkage group LG8"/>
</dbReference>
<dbReference type="InParanoid" id="W5NH24"/>
<evidence type="ECO:0000256" key="3">
    <source>
        <dbReference type="ARBA" id="ARBA00022514"/>
    </source>
</evidence>
<keyword evidence="9" id="KW-1185">Reference proteome</keyword>
<comment type="similarity">
    <text evidence="2">Belongs to the type II (or gamma) interferon family.</text>
</comment>
<sequence length="187" mass="22218">MNSLQRLLLFCGLCAICFGNGNCNDLVPEDVKEDIRVLATHFVKKSSVENLCWNMFILFLIDITENQESEEKLLLNEILNLYIKIFDNMNNVEEDKTLAERIHHIKIRLSHLKNATFQETSTNLKQQLELLWNIKVNDPVVQRKAVFELNQVLQKAENVGRKMHEKKEKQRRRRQAKLLRRRMQNRF</sequence>
<dbReference type="InterPro" id="IPR009079">
    <property type="entry name" value="4_helix_cytokine-like_core"/>
</dbReference>
<reference evidence="9" key="1">
    <citation type="submission" date="2011-12" db="EMBL/GenBank/DDBJ databases">
        <title>The Draft Genome of Lepisosteus oculatus.</title>
        <authorList>
            <consortium name="The Broad Institute Genome Assembly &amp; Analysis Group"/>
            <consortium name="Computational R&amp;D Group"/>
            <consortium name="and Sequencing Platform"/>
            <person name="Di Palma F."/>
            <person name="Alfoldi J."/>
            <person name="Johnson J."/>
            <person name="Berlin A."/>
            <person name="Gnerre S."/>
            <person name="Jaffe D."/>
            <person name="MacCallum I."/>
            <person name="Young S."/>
            <person name="Walker B.J."/>
            <person name="Lander E.S."/>
            <person name="Lindblad-Toh K."/>
        </authorList>
    </citation>
    <scope>NUCLEOTIDE SEQUENCE [LARGE SCALE GENOMIC DNA]</scope>
</reference>
<feature type="chain" id="PRO_5004867749" evidence="7">
    <location>
        <begin position="20"/>
        <end position="187"/>
    </location>
</feature>
<evidence type="ECO:0000256" key="5">
    <source>
        <dbReference type="ARBA" id="ARBA00023180"/>
    </source>
</evidence>
<comment type="subcellular location">
    <subcellularLocation>
        <location evidence="1">Secreted</location>
    </subcellularLocation>
</comment>
<dbReference type="GO" id="GO:0005615">
    <property type="term" value="C:extracellular space"/>
    <property type="evidence" value="ECO:0007669"/>
    <property type="project" value="UniProtKB-KW"/>
</dbReference>
<organism evidence="8 9">
    <name type="scientific">Lepisosteus oculatus</name>
    <name type="common">Spotted gar</name>
    <dbReference type="NCBI Taxonomy" id="7918"/>
    <lineage>
        <taxon>Eukaryota</taxon>
        <taxon>Metazoa</taxon>
        <taxon>Chordata</taxon>
        <taxon>Craniata</taxon>
        <taxon>Vertebrata</taxon>
        <taxon>Euteleostomi</taxon>
        <taxon>Actinopterygii</taxon>
        <taxon>Neopterygii</taxon>
        <taxon>Holostei</taxon>
        <taxon>Semionotiformes</taxon>
        <taxon>Lepisosteidae</taxon>
        <taxon>Lepisosteus</taxon>
    </lineage>
</organism>
<dbReference type="Gene3D" id="1.20.1250.10">
    <property type="match status" value="1"/>
</dbReference>
<proteinExistence type="inferred from homology"/>
<keyword evidence="4" id="KW-0964">Secreted</keyword>
<evidence type="ECO:0000256" key="7">
    <source>
        <dbReference type="SAM" id="SignalP"/>
    </source>
</evidence>
<keyword evidence="6" id="KW-0175">Coiled coil</keyword>
<protein>
    <submittedName>
        <fullName evidence="8">Interferon gamma-like</fullName>
    </submittedName>
</protein>
<dbReference type="GO" id="GO:0005125">
    <property type="term" value="F:cytokine activity"/>
    <property type="evidence" value="ECO:0007669"/>
    <property type="project" value="UniProtKB-KW"/>
</dbReference>
<evidence type="ECO:0000256" key="4">
    <source>
        <dbReference type="ARBA" id="ARBA00022525"/>
    </source>
</evidence>
<keyword evidence="7" id="KW-0732">Signal</keyword>
<dbReference type="GO" id="GO:0006955">
    <property type="term" value="P:immune response"/>
    <property type="evidence" value="ECO:0007669"/>
    <property type="project" value="InterPro"/>
</dbReference>
<evidence type="ECO:0000313" key="8">
    <source>
        <dbReference type="Ensembl" id="ENSLOCP00000019933.1"/>
    </source>
</evidence>
<dbReference type="GeneTree" id="ENSGT01060000248984"/>
<dbReference type="PANTHER" id="PTHR11419">
    <property type="entry name" value="INTERFERON GAMMA"/>
    <property type="match status" value="1"/>
</dbReference>
<dbReference type="SUPFAM" id="SSF47266">
    <property type="entry name" value="4-helical cytokines"/>
    <property type="match status" value="1"/>
</dbReference>
<keyword evidence="3" id="KW-0202">Cytokine</keyword>
<dbReference type="PANTHER" id="PTHR11419:SF0">
    <property type="entry name" value="INTERFERON GAMMA"/>
    <property type="match status" value="1"/>
</dbReference>
<dbReference type="Pfam" id="PF00714">
    <property type="entry name" value="IFN-gamma"/>
    <property type="match status" value="1"/>
</dbReference>
<dbReference type="Bgee" id="ENSLOCG00000016176">
    <property type="expression patterns" value="Expressed in intestine and 6 other cell types or tissues"/>
</dbReference>
<dbReference type="AlphaFoldDB" id="W5NH24"/>
<evidence type="ECO:0000256" key="6">
    <source>
        <dbReference type="SAM" id="Coils"/>
    </source>
</evidence>
<evidence type="ECO:0000256" key="2">
    <source>
        <dbReference type="ARBA" id="ARBA00007566"/>
    </source>
</evidence>
<dbReference type="EMBL" id="AHAT01008864">
    <property type="status" value="NOT_ANNOTATED_CDS"/>
    <property type="molecule type" value="Genomic_DNA"/>
</dbReference>
<feature type="coiled-coil region" evidence="6">
    <location>
        <begin position="149"/>
        <end position="186"/>
    </location>
</feature>
<dbReference type="STRING" id="7918.ENSLOCP00000019933"/>
<accession>W5NH24</accession>
<name>W5NH24_LEPOC</name>
<reference evidence="8" key="3">
    <citation type="submission" date="2025-09" db="UniProtKB">
        <authorList>
            <consortium name="Ensembl"/>
        </authorList>
    </citation>
    <scope>IDENTIFICATION</scope>
</reference>
<keyword evidence="5" id="KW-0325">Glycoprotein</keyword>